<dbReference type="RefSeq" id="WP_195129564.1">
    <property type="nucleotide sequence ID" value="NZ_JADLQX010000007.1"/>
</dbReference>
<proteinExistence type="predicted"/>
<evidence type="ECO:0000313" key="2">
    <source>
        <dbReference type="Proteomes" id="UP000702209"/>
    </source>
</evidence>
<dbReference type="Proteomes" id="UP000702209">
    <property type="component" value="Unassembled WGS sequence"/>
</dbReference>
<protein>
    <recommendedName>
        <fullName evidence="3">Helix-turn-helix domain-containing protein</fullName>
    </recommendedName>
</protein>
<comment type="caution">
    <text evidence="1">The sequence shown here is derived from an EMBL/GenBank/DDBJ whole genome shotgun (WGS) entry which is preliminary data.</text>
</comment>
<keyword evidence="2" id="KW-1185">Reference proteome</keyword>
<name>A0ABS0CNP2_9NOCA</name>
<dbReference type="EMBL" id="JADLQX010000007">
    <property type="protein sequence ID" value="MBF6298255.1"/>
    <property type="molecule type" value="Genomic_DNA"/>
</dbReference>
<accession>A0ABS0CNP2</accession>
<organism evidence="1 2">
    <name type="scientific">Nocardia amamiensis</name>
    <dbReference type="NCBI Taxonomy" id="404578"/>
    <lineage>
        <taxon>Bacteria</taxon>
        <taxon>Bacillati</taxon>
        <taxon>Actinomycetota</taxon>
        <taxon>Actinomycetes</taxon>
        <taxon>Mycobacteriales</taxon>
        <taxon>Nocardiaceae</taxon>
        <taxon>Nocardia</taxon>
    </lineage>
</organism>
<reference evidence="1 2" key="1">
    <citation type="submission" date="2020-10" db="EMBL/GenBank/DDBJ databases">
        <title>Identification of Nocardia species via Next-generation sequencing and recognition of intraspecies genetic diversity.</title>
        <authorList>
            <person name="Li P."/>
            <person name="Li P."/>
            <person name="Lu B."/>
        </authorList>
    </citation>
    <scope>NUCLEOTIDE SEQUENCE [LARGE SCALE GENOMIC DNA]</scope>
    <source>
        <strain evidence="1 2">BJ06-0157</strain>
    </source>
</reference>
<gene>
    <name evidence="1" type="ORF">IU459_11955</name>
</gene>
<sequence>MVKAGQQSRRRLANAATRRELALEMMLAGRTYQQIADALDYSDKGTAHRAVTTALAECAERTKELADLARPIVLERLEMLWAPQFKLARKGDPKAAELCLKMLDRFSKIHGLDRITVDHTVTTRTELDAEIEALVQKLSTATPTDRATTKES</sequence>
<evidence type="ECO:0008006" key="3">
    <source>
        <dbReference type="Google" id="ProtNLM"/>
    </source>
</evidence>
<evidence type="ECO:0000313" key="1">
    <source>
        <dbReference type="EMBL" id="MBF6298255.1"/>
    </source>
</evidence>